<keyword evidence="1 4" id="KW-0597">Phosphoprotein</keyword>
<evidence type="ECO:0000256" key="1">
    <source>
        <dbReference type="ARBA" id="ARBA00022553"/>
    </source>
</evidence>
<keyword evidence="3" id="KW-0804">Transcription</keyword>
<dbReference type="PANTHER" id="PTHR44591:SF3">
    <property type="entry name" value="RESPONSE REGULATORY DOMAIN-CONTAINING PROTEIN"/>
    <property type="match status" value="1"/>
</dbReference>
<dbReference type="RefSeq" id="WP_281806161.1">
    <property type="nucleotide sequence ID" value="NZ_BSDO01000001.1"/>
</dbReference>
<keyword evidence="7" id="KW-0238">DNA-binding</keyword>
<dbReference type="Proteomes" id="UP001144397">
    <property type="component" value="Unassembled WGS sequence"/>
</dbReference>
<proteinExistence type="predicted"/>
<reference evidence="7 9" key="2">
    <citation type="submission" date="2023-07" db="EMBL/GenBank/DDBJ databases">
        <title>Genomic Encyclopedia of Type Strains, Phase IV (KMG-IV): sequencing the most valuable type-strain genomes for metagenomic binning, comparative biology and taxonomic classification.</title>
        <authorList>
            <person name="Goeker M."/>
        </authorList>
    </citation>
    <scope>NUCLEOTIDE SEQUENCE [LARGE SCALE GENOMIC DNA]</scope>
    <source>
        <strain evidence="7 9">DSM 338</strain>
    </source>
</reference>
<dbReference type="PANTHER" id="PTHR44591">
    <property type="entry name" value="STRESS RESPONSE REGULATOR PROTEIN 1"/>
    <property type="match status" value="1"/>
</dbReference>
<dbReference type="GO" id="GO:0003677">
    <property type="term" value="F:DNA binding"/>
    <property type="evidence" value="ECO:0007669"/>
    <property type="project" value="UniProtKB-KW"/>
</dbReference>
<dbReference type="PROSITE" id="PS50110">
    <property type="entry name" value="RESPONSE_REGULATORY"/>
    <property type="match status" value="1"/>
</dbReference>
<feature type="modified residue" description="4-aspartylphosphate" evidence="4">
    <location>
        <position position="63"/>
    </location>
</feature>
<dbReference type="GeneID" id="95762014"/>
<dbReference type="InterPro" id="IPR011006">
    <property type="entry name" value="CheY-like_superfamily"/>
</dbReference>
<sequence length="135" mass="14787">MNDNRPSELPPVVLVVDSDILVRHVIAEYLRTCGYEVLEAATGAEAEIILEVEAERVEVVLADASAAGDREGFALSQWLREAHPKIDVILAGSTAMAAAHATNLCEDGPGVDKPYQPQQIVNRIKWLKSRRDKGR</sequence>
<evidence type="ECO:0000256" key="4">
    <source>
        <dbReference type="PROSITE-ProRule" id="PRU00169"/>
    </source>
</evidence>
<dbReference type="GO" id="GO:0000160">
    <property type="term" value="P:phosphorelay signal transduction system"/>
    <property type="evidence" value="ECO:0007669"/>
    <property type="project" value="InterPro"/>
</dbReference>
<organism evidence="6 8">
    <name type="scientific">Xanthobacter flavus</name>
    <dbReference type="NCBI Taxonomy" id="281"/>
    <lineage>
        <taxon>Bacteria</taxon>
        <taxon>Pseudomonadati</taxon>
        <taxon>Pseudomonadota</taxon>
        <taxon>Alphaproteobacteria</taxon>
        <taxon>Hyphomicrobiales</taxon>
        <taxon>Xanthobacteraceae</taxon>
        <taxon>Xanthobacter</taxon>
    </lineage>
</organism>
<gene>
    <name evidence="7" type="ORF">GGQ86_001734</name>
    <name evidence="6" type="ORF">XFLAVUS301_12200</name>
</gene>
<evidence type="ECO:0000313" key="8">
    <source>
        <dbReference type="Proteomes" id="UP001144397"/>
    </source>
</evidence>
<dbReference type="Gene3D" id="3.40.50.2300">
    <property type="match status" value="1"/>
</dbReference>
<dbReference type="EMBL" id="BSDO01000001">
    <property type="protein sequence ID" value="GLI21546.1"/>
    <property type="molecule type" value="Genomic_DNA"/>
</dbReference>
<evidence type="ECO:0000313" key="6">
    <source>
        <dbReference type="EMBL" id="GLI21546.1"/>
    </source>
</evidence>
<dbReference type="Pfam" id="PF00072">
    <property type="entry name" value="Response_reg"/>
    <property type="match status" value="1"/>
</dbReference>
<dbReference type="SMART" id="SM00448">
    <property type="entry name" value="REC"/>
    <property type="match status" value="1"/>
</dbReference>
<evidence type="ECO:0000256" key="2">
    <source>
        <dbReference type="ARBA" id="ARBA00023015"/>
    </source>
</evidence>
<reference evidence="6" key="1">
    <citation type="submission" date="2022-12" db="EMBL/GenBank/DDBJ databases">
        <title>Reference genome sequencing for broad-spectrum identification of bacterial and archaeal isolates by mass spectrometry.</title>
        <authorList>
            <person name="Sekiguchi Y."/>
            <person name="Tourlousse D.M."/>
        </authorList>
    </citation>
    <scope>NUCLEOTIDE SEQUENCE</scope>
    <source>
        <strain evidence="6">301</strain>
    </source>
</reference>
<dbReference type="SUPFAM" id="SSF52172">
    <property type="entry name" value="CheY-like"/>
    <property type="match status" value="1"/>
</dbReference>
<dbReference type="InterPro" id="IPR001789">
    <property type="entry name" value="Sig_transdc_resp-reg_receiver"/>
</dbReference>
<keyword evidence="9" id="KW-1185">Reference proteome</keyword>
<accession>A0A9W6CK44</accession>
<protein>
    <submittedName>
        <fullName evidence="7">DNA-binding response OmpR family regulator</fullName>
    </submittedName>
</protein>
<evidence type="ECO:0000259" key="5">
    <source>
        <dbReference type="PROSITE" id="PS50110"/>
    </source>
</evidence>
<comment type="caution">
    <text evidence="6">The sequence shown here is derived from an EMBL/GenBank/DDBJ whole genome shotgun (WGS) entry which is preliminary data.</text>
</comment>
<dbReference type="AlphaFoldDB" id="A0A9W6CK44"/>
<keyword evidence="2" id="KW-0805">Transcription regulation</keyword>
<dbReference type="EMBL" id="JAVDPY010000002">
    <property type="protein sequence ID" value="MDR6333270.1"/>
    <property type="molecule type" value="Genomic_DNA"/>
</dbReference>
<evidence type="ECO:0000313" key="9">
    <source>
        <dbReference type="Proteomes" id="UP001245370"/>
    </source>
</evidence>
<dbReference type="Proteomes" id="UP001245370">
    <property type="component" value="Unassembled WGS sequence"/>
</dbReference>
<dbReference type="InterPro" id="IPR050595">
    <property type="entry name" value="Bact_response_regulator"/>
</dbReference>
<feature type="domain" description="Response regulatory" evidence="5">
    <location>
        <begin position="12"/>
        <end position="128"/>
    </location>
</feature>
<evidence type="ECO:0000256" key="3">
    <source>
        <dbReference type="ARBA" id="ARBA00023163"/>
    </source>
</evidence>
<name>A0A9W6CK44_XANFL</name>
<evidence type="ECO:0000313" key="7">
    <source>
        <dbReference type="EMBL" id="MDR6333270.1"/>
    </source>
</evidence>